<feature type="compositionally biased region" description="Polar residues" evidence="1">
    <location>
        <begin position="982"/>
        <end position="998"/>
    </location>
</feature>
<evidence type="ECO:0000313" key="3">
    <source>
        <dbReference type="EMBL" id="KAF9782173.1"/>
    </source>
</evidence>
<feature type="transmembrane region" description="Helical" evidence="2">
    <location>
        <begin position="431"/>
        <end position="450"/>
    </location>
</feature>
<feature type="compositionally biased region" description="Low complexity" evidence="1">
    <location>
        <begin position="1027"/>
        <end position="1038"/>
    </location>
</feature>
<feature type="region of interest" description="Disordered" evidence="1">
    <location>
        <begin position="939"/>
        <end position="1051"/>
    </location>
</feature>
<organism evidence="3 4">
    <name type="scientific">Thelephora terrestris</name>
    <dbReference type="NCBI Taxonomy" id="56493"/>
    <lineage>
        <taxon>Eukaryota</taxon>
        <taxon>Fungi</taxon>
        <taxon>Dikarya</taxon>
        <taxon>Basidiomycota</taxon>
        <taxon>Agaricomycotina</taxon>
        <taxon>Agaricomycetes</taxon>
        <taxon>Thelephorales</taxon>
        <taxon>Thelephoraceae</taxon>
        <taxon>Thelephora</taxon>
    </lineage>
</organism>
<feature type="transmembrane region" description="Helical" evidence="2">
    <location>
        <begin position="6"/>
        <end position="27"/>
    </location>
</feature>
<feature type="transmembrane region" description="Helical" evidence="2">
    <location>
        <begin position="163"/>
        <end position="192"/>
    </location>
</feature>
<protein>
    <submittedName>
        <fullName evidence="3">Uncharacterized protein</fullName>
    </submittedName>
</protein>
<name>A0A9P6L4A7_9AGAM</name>
<reference evidence="3" key="1">
    <citation type="journal article" date="2020" name="Nat. Commun.">
        <title>Large-scale genome sequencing of mycorrhizal fungi provides insights into the early evolution of symbiotic traits.</title>
        <authorList>
            <person name="Miyauchi S."/>
            <person name="Kiss E."/>
            <person name="Kuo A."/>
            <person name="Drula E."/>
            <person name="Kohler A."/>
            <person name="Sanchez-Garcia M."/>
            <person name="Morin E."/>
            <person name="Andreopoulos B."/>
            <person name="Barry K.W."/>
            <person name="Bonito G."/>
            <person name="Buee M."/>
            <person name="Carver A."/>
            <person name="Chen C."/>
            <person name="Cichocki N."/>
            <person name="Clum A."/>
            <person name="Culley D."/>
            <person name="Crous P.W."/>
            <person name="Fauchery L."/>
            <person name="Girlanda M."/>
            <person name="Hayes R.D."/>
            <person name="Keri Z."/>
            <person name="LaButti K."/>
            <person name="Lipzen A."/>
            <person name="Lombard V."/>
            <person name="Magnuson J."/>
            <person name="Maillard F."/>
            <person name="Murat C."/>
            <person name="Nolan M."/>
            <person name="Ohm R.A."/>
            <person name="Pangilinan J."/>
            <person name="Pereira M.F."/>
            <person name="Perotto S."/>
            <person name="Peter M."/>
            <person name="Pfister S."/>
            <person name="Riley R."/>
            <person name="Sitrit Y."/>
            <person name="Stielow J.B."/>
            <person name="Szollosi G."/>
            <person name="Zifcakova L."/>
            <person name="Stursova M."/>
            <person name="Spatafora J.W."/>
            <person name="Tedersoo L."/>
            <person name="Vaario L.M."/>
            <person name="Yamada A."/>
            <person name="Yan M."/>
            <person name="Wang P."/>
            <person name="Xu J."/>
            <person name="Bruns T."/>
            <person name="Baldrian P."/>
            <person name="Vilgalys R."/>
            <person name="Dunand C."/>
            <person name="Henrissat B."/>
            <person name="Grigoriev I.V."/>
            <person name="Hibbett D."/>
            <person name="Nagy L.G."/>
            <person name="Martin F.M."/>
        </authorList>
    </citation>
    <scope>NUCLEOTIDE SEQUENCE</scope>
    <source>
        <strain evidence="3">UH-Tt-Lm1</strain>
    </source>
</reference>
<dbReference type="AlphaFoldDB" id="A0A9P6L4A7"/>
<feature type="region of interest" description="Disordered" evidence="1">
    <location>
        <begin position="584"/>
        <end position="618"/>
    </location>
</feature>
<reference evidence="3" key="2">
    <citation type="submission" date="2020-11" db="EMBL/GenBank/DDBJ databases">
        <authorList>
            <consortium name="DOE Joint Genome Institute"/>
            <person name="Kuo A."/>
            <person name="Miyauchi S."/>
            <person name="Kiss E."/>
            <person name="Drula E."/>
            <person name="Kohler A."/>
            <person name="Sanchez-Garcia M."/>
            <person name="Andreopoulos B."/>
            <person name="Barry K.W."/>
            <person name="Bonito G."/>
            <person name="Buee M."/>
            <person name="Carver A."/>
            <person name="Chen C."/>
            <person name="Cichocki N."/>
            <person name="Clum A."/>
            <person name="Culley D."/>
            <person name="Crous P.W."/>
            <person name="Fauchery L."/>
            <person name="Girlanda M."/>
            <person name="Hayes R."/>
            <person name="Keri Z."/>
            <person name="Labutti K."/>
            <person name="Lipzen A."/>
            <person name="Lombard V."/>
            <person name="Magnuson J."/>
            <person name="Maillard F."/>
            <person name="Morin E."/>
            <person name="Murat C."/>
            <person name="Nolan M."/>
            <person name="Ohm R."/>
            <person name="Pangilinan J."/>
            <person name="Pereira M."/>
            <person name="Perotto S."/>
            <person name="Peter M."/>
            <person name="Riley R."/>
            <person name="Sitrit Y."/>
            <person name="Stielow B."/>
            <person name="Szollosi G."/>
            <person name="Zifcakova L."/>
            <person name="Stursova M."/>
            <person name="Spatafora J.W."/>
            <person name="Tedersoo L."/>
            <person name="Vaario L.-M."/>
            <person name="Yamada A."/>
            <person name="Yan M."/>
            <person name="Wang P."/>
            <person name="Xu J."/>
            <person name="Bruns T."/>
            <person name="Baldrian P."/>
            <person name="Vilgalys R."/>
            <person name="Henrissat B."/>
            <person name="Grigoriev I.V."/>
            <person name="Hibbett D."/>
            <person name="Nagy L.G."/>
            <person name="Martin F.M."/>
        </authorList>
    </citation>
    <scope>NUCLEOTIDE SEQUENCE</scope>
    <source>
        <strain evidence="3">UH-Tt-Lm1</strain>
    </source>
</reference>
<accession>A0A9P6L4A7</accession>
<keyword evidence="4" id="KW-1185">Reference proteome</keyword>
<feature type="transmembrane region" description="Helical" evidence="2">
    <location>
        <begin position="98"/>
        <end position="122"/>
    </location>
</feature>
<proteinExistence type="predicted"/>
<feature type="transmembrane region" description="Helical" evidence="2">
    <location>
        <begin position="134"/>
        <end position="157"/>
    </location>
</feature>
<feature type="transmembrane region" description="Helical" evidence="2">
    <location>
        <begin position="462"/>
        <end position="483"/>
    </location>
</feature>
<dbReference type="EMBL" id="WIUZ02000012">
    <property type="protein sequence ID" value="KAF9782173.1"/>
    <property type="molecule type" value="Genomic_DNA"/>
</dbReference>
<feature type="transmembrane region" description="Helical" evidence="2">
    <location>
        <begin position="60"/>
        <end position="78"/>
    </location>
</feature>
<keyword evidence="2" id="KW-0812">Transmembrane</keyword>
<evidence type="ECO:0000313" key="4">
    <source>
        <dbReference type="Proteomes" id="UP000736335"/>
    </source>
</evidence>
<evidence type="ECO:0000256" key="1">
    <source>
        <dbReference type="SAM" id="MobiDB-lite"/>
    </source>
</evidence>
<dbReference type="Proteomes" id="UP000736335">
    <property type="component" value="Unassembled WGS sequence"/>
</dbReference>
<keyword evidence="2" id="KW-1133">Transmembrane helix</keyword>
<dbReference type="OrthoDB" id="2529242at2759"/>
<gene>
    <name evidence="3" type="ORF">BJ322DRAFT_1100878</name>
</gene>
<comment type="caution">
    <text evidence="3">The sequence shown here is derived from an EMBL/GenBank/DDBJ whole genome shotgun (WGS) entry which is preliminary data.</text>
</comment>
<keyword evidence="2" id="KW-0472">Membrane</keyword>
<feature type="compositionally biased region" description="Polar residues" evidence="1">
    <location>
        <begin position="589"/>
        <end position="605"/>
    </location>
</feature>
<evidence type="ECO:0000256" key="2">
    <source>
        <dbReference type="SAM" id="Phobius"/>
    </source>
</evidence>
<sequence length="1177" mass="126398">MIPLVPTLALSFLSFTCSAFVILRIVIPILPPHPLSRRVAPAEFGLPNFKKLAPADKTHLWIAACDVLALIVFVWQVIAESLGGPSNSTTAVNALAAVRLWFASTLRATCVFVVIATTLLHVRLARPVDFGKSHWLIWGPGLLLVITSTGVAGVLAGADFPSFFIGMIAYSSSLTFLGVTVFVGLVGTLVAIRRNLTSTSELDDSWPPMRQVDEKHHSFAQDEIDVLKEGSSWITSDAGSCHGGSVSTFSFSTHQTHVRKSSNSSSNFHHGSVPPKSAFWSNLETAGRISPVPPVPPLPAPYKPASPTFGIACEDPDPFRRTVGNDPRIRNGSQASWLTEPSIAPSTVTTWSFPANRPPSRPNTPSMFPQSTADLHAELLRPPIPSRPQTPAISSAQVLGGYGFSDVSLVERQAALAAVPDGDLDTTVARVVVWFISVLLPCALSLPYFVSVHLTGTASTAASILMILAITLPSPFLALCLMFNCSLLVPSGLFESTAQPMPELARASSPTISRPWSHEYKRSGSVTVVEGRRSGDVWISNGDAVDGRNKVGRALDMLNSKPKLSVLPLVDGVVKTIDGELTPPLPLQSAPNSLPSTPVSENSQELGRKKSKASSYYSGTDETQLHTARVMVAQKHYSALAMTMVVPPSPDPEGKSYAASPQEVESTGIASGVAIYERSEGRSHCRTRSASSVSSFRSRNVISPPPAFPLPPTPPSVKAARAMAHKRSYSSGLSMTEIDALSAGILPNLVPGLKIGEGVRVSGDWRLSTASHTGRSMTGKTFDDFLANLPKELGGLPGEFSSPEFHSTPATNGKKVGQRVRKASHKRHHFSLPSLSLGKNGIHGLSTWRTEVTSALEVHAQEERRNTVIGDQRPETGLDAVREVDEVSRPSSPFRVQDPATARSSMATLINALDNEFKLGLYGIDENLSFDFDASGPLAHSTPHESHKPVSRSPVPPVPKSKTTKAERRSSIVYIKSDENAVPSNTTHDNTTRKSLSPTKRLAEFSSRAVKPLMSRNKRKTNKDENASSTTNTTATAALPGNGNKDVLTASHGGGLRPLSLLQDRDVNRSVQPDLDVVAEDKNTRPLDLKKKQKNVTGLRALANGAVAGKDENENVHAIRLVTGATSKGLKPLKLARSETSKQRAVLRSNEVLPKVVVRPPSEVHGASEVNYRMQFH</sequence>